<name>A0A1G9FYD9_9PSED</name>
<dbReference type="EC" id="2.7.7.65" evidence="3"/>
<dbReference type="GO" id="GO:0005886">
    <property type="term" value="C:plasma membrane"/>
    <property type="evidence" value="ECO:0007669"/>
    <property type="project" value="UniProtKB-SubCell"/>
</dbReference>
<protein>
    <recommendedName>
        <fullName evidence="3">diguanylate cyclase</fullName>
        <ecNumber evidence="3">2.7.7.65</ecNumber>
    </recommendedName>
</protein>
<dbReference type="Pfam" id="PF20975">
    <property type="entry name" value="DGCcoil"/>
    <property type="match status" value="1"/>
</dbReference>
<dbReference type="NCBIfam" id="TIGR00254">
    <property type="entry name" value="GGDEF"/>
    <property type="match status" value="1"/>
</dbReference>
<evidence type="ECO:0000256" key="6">
    <source>
        <dbReference type="SAM" id="MobiDB-lite"/>
    </source>
</evidence>
<dbReference type="PROSITE" id="PS50887">
    <property type="entry name" value="GGDEF"/>
    <property type="match status" value="1"/>
</dbReference>
<dbReference type="SUPFAM" id="SSF55073">
    <property type="entry name" value="Nucleotide cyclase"/>
    <property type="match status" value="1"/>
</dbReference>
<feature type="region of interest" description="Disordered" evidence="6">
    <location>
        <begin position="166"/>
        <end position="208"/>
    </location>
</feature>
<evidence type="ECO:0000259" key="7">
    <source>
        <dbReference type="PROSITE" id="PS50887"/>
    </source>
</evidence>
<dbReference type="GO" id="GO:0043709">
    <property type="term" value="P:cell adhesion involved in single-species biofilm formation"/>
    <property type="evidence" value="ECO:0007669"/>
    <property type="project" value="TreeGrafter"/>
</dbReference>
<feature type="region of interest" description="Disordered" evidence="6">
    <location>
        <begin position="248"/>
        <end position="275"/>
    </location>
</feature>
<evidence type="ECO:0000256" key="5">
    <source>
        <dbReference type="SAM" id="Coils"/>
    </source>
</evidence>
<dbReference type="STRING" id="137658.SAMN05216186_11243"/>
<comment type="cofactor">
    <cofactor evidence="1">
        <name>Mg(2+)</name>
        <dbReference type="ChEBI" id="CHEBI:18420"/>
    </cofactor>
</comment>
<evidence type="ECO:0000313" key="9">
    <source>
        <dbReference type="Proteomes" id="UP000198706"/>
    </source>
</evidence>
<dbReference type="PANTHER" id="PTHR45138">
    <property type="entry name" value="REGULATORY COMPONENTS OF SENSORY TRANSDUCTION SYSTEM"/>
    <property type="match status" value="1"/>
</dbReference>
<dbReference type="FunFam" id="3.30.70.270:FF:000001">
    <property type="entry name" value="Diguanylate cyclase domain protein"/>
    <property type="match status" value="1"/>
</dbReference>
<accession>A0A1G9FYD9</accession>
<comment type="subcellular location">
    <subcellularLocation>
        <location evidence="2">Cell inner membrane</location>
    </subcellularLocation>
</comment>
<dbReference type="Gene3D" id="3.30.70.270">
    <property type="match status" value="1"/>
</dbReference>
<dbReference type="PANTHER" id="PTHR45138:SF9">
    <property type="entry name" value="DIGUANYLATE CYCLASE DGCM-RELATED"/>
    <property type="match status" value="1"/>
</dbReference>
<organism evidence="8 9">
    <name type="scientific">Pseudomonas indica</name>
    <dbReference type="NCBI Taxonomy" id="137658"/>
    <lineage>
        <taxon>Bacteria</taxon>
        <taxon>Pseudomonadati</taxon>
        <taxon>Pseudomonadota</taxon>
        <taxon>Gammaproteobacteria</taxon>
        <taxon>Pseudomonadales</taxon>
        <taxon>Pseudomonadaceae</taxon>
        <taxon>Pseudomonas</taxon>
    </lineage>
</organism>
<feature type="compositionally biased region" description="Polar residues" evidence="6">
    <location>
        <begin position="185"/>
        <end position="205"/>
    </location>
</feature>
<dbReference type="SMART" id="SM00267">
    <property type="entry name" value="GGDEF"/>
    <property type="match status" value="1"/>
</dbReference>
<reference evidence="8 9" key="1">
    <citation type="submission" date="2016-10" db="EMBL/GenBank/DDBJ databases">
        <authorList>
            <person name="de Groot N.N."/>
        </authorList>
    </citation>
    <scope>NUCLEOTIDE SEQUENCE [LARGE SCALE GENOMIC DNA]</scope>
    <source>
        <strain evidence="8 9">JCM 21544</strain>
    </source>
</reference>
<evidence type="ECO:0000313" key="8">
    <source>
        <dbReference type="EMBL" id="SDK93382.1"/>
    </source>
</evidence>
<comment type="catalytic activity">
    <reaction evidence="4">
        <text>2 GTP = 3',3'-c-di-GMP + 2 diphosphate</text>
        <dbReference type="Rhea" id="RHEA:24898"/>
        <dbReference type="ChEBI" id="CHEBI:33019"/>
        <dbReference type="ChEBI" id="CHEBI:37565"/>
        <dbReference type="ChEBI" id="CHEBI:58805"/>
        <dbReference type="EC" id="2.7.7.65"/>
    </reaction>
</comment>
<dbReference type="RefSeq" id="WP_084338571.1">
    <property type="nucleotide sequence ID" value="NZ_FNFD01000012.1"/>
</dbReference>
<feature type="coiled-coil region" evidence="5">
    <location>
        <begin position="436"/>
        <end position="463"/>
    </location>
</feature>
<sequence length="624" mass="69674">MSDDGQRWKAKYLENLEQQEKLERRWDARLDLLRRGLVRSSLAAEGADKAVDQCMQEMREILRRDEIDAGLSALIPRLEKAVLDSEQRRQERAAQIVSALSSLAGQLQALPLPREVRKPLKGFTKRLESRAGQIRELPALLAELSQLQRQALALLEREEVERPGLLQRLFGGRERTSEEADETLPGTSSTAAAQADPTQPDSAESSAAVAPIASIETLRPLPAEPVETIPPRAPLLDSLPLSASLLTESTPSAADSPAPPSEPVDAEYALPPSPEPGYSAIAEHVEATLLGLLDELSLPDRHQAQAEGLRERIRHGLNWYELVPVLDDVSVLMLAVAGGSQQEFERYLKQLNERLSAFQEGLQFAREGYSDSLEAARELDSELREQMDDLHSSVRDAVDLESLKRTVENRLDGLLGSMDRYQRLRDEREQTIADRLQHLVERVASMEQEAKGFREHLEEQRQKALVDPLTGLPNRAALDERLELEVARWQRYGGDLLLAVLDIDHFKRINDNYGHLAGDKVLKIIAGELAKRLRKTDFIARFGGEEFVLLVPSTPLEGGLQLLETLRAAIEACPFHFRGERLTITLSAGLAAFADGERSERTFERADQALYRAKRGGRNRIETA</sequence>
<dbReference type="InterPro" id="IPR043128">
    <property type="entry name" value="Rev_trsase/Diguanyl_cyclase"/>
</dbReference>
<dbReference type="InterPro" id="IPR048516">
    <property type="entry name" value="DGCcoil"/>
</dbReference>
<dbReference type="GO" id="GO:0052621">
    <property type="term" value="F:diguanylate cyclase activity"/>
    <property type="evidence" value="ECO:0007669"/>
    <property type="project" value="UniProtKB-EC"/>
</dbReference>
<evidence type="ECO:0000256" key="2">
    <source>
        <dbReference type="ARBA" id="ARBA00004533"/>
    </source>
</evidence>
<evidence type="ECO:0000256" key="4">
    <source>
        <dbReference type="ARBA" id="ARBA00034247"/>
    </source>
</evidence>
<dbReference type="InterPro" id="IPR050469">
    <property type="entry name" value="Diguanylate_Cyclase"/>
</dbReference>
<keyword evidence="5" id="KW-0175">Coiled coil</keyword>
<dbReference type="InterPro" id="IPR000160">
    <property type="entry name" value="GGDEF_dom"/>
</dbReference>
<dbReference type="AlphaFoldDB" id="A0A1G9FYD9"/>
<feature type="domain" description="GGDEF" evidence="7">
    <location>
        <begin position="494"/>
        <end position="624"/>
    </location>
</feature>
<evidence type="ECO:0000256" key="1">
    <source>
        <dbReference type="ARBA" id="ARBA00001946"/>
    </source>
</evidence>
<dbReference type="Proteomes" id="UP000198706">
    <property type="component" value="Unassembled WGS sequence"/>
</dbReference>
<keyword evidence="9" id="KW-1185">Reference proteome</keyword>
<dbReference type="Pfam" id="PF00990">
    <property type="entry name" value="GGDEF"/>
    <property type="match status" value="1"/>
</dbReference>
<gene>
    <name evidence="8" type="ORF">SAMN05216186_11243</name>
</gene>
<dbReference type="EMBL" id="FNFD01000012">
    <property type="protein sequence ID" value="SDK93382.1"/>
    <property type="molecule type" value="Genomic_DNA"/>
</dbReference>
<dbReference type="CDD" id="cd01949">
    <property type="entry name" value="GGDEF"/>
    <property type="match status" value="1"/>
</dbReference>
<dbReference type="InterPro" id="IPR029787">
    <property type="entry name" value="Nucleotide_cyclase"/>
</dbReference>
<dbReference type="GO" id="GO:1902201">
    <property type="term" value="P:negative regulation of bacterial-type flagellum-dependent cell motility"/>
    <property type="evidence" value="ECO:0007669"/>
    <property type="project" value="TreeGrafter"/>
</dbReference>
<evidence type="ECO:0000256" key="3">
    <source>
        <dbReference type="ARBA" id="ARBA00012528"/>
    </source>
</evidence>
<proteinExistence type="predicted"/>